<dbReference type="InterPro" id="IPR013655">
    <property type="entry name" value="PAS_fold_3"/>
</dbReference>
<feature type="domain" description="PAC" evidence="3">
    <location>
        <begin position="113"/>
        <end position="165"/>
    </location>
</feature>
<dbReference type="NCBIfam" id="TIGR00254">
    <property type="entry name" value="GGDEF"/>
    <property type="match status" value="1"/>
</dbReference>
<dbReference type="AlphaFoldDB" id="A0A6B3SSM1"/>
<dbReference type="InterPro" id="IPR001610">
    <property type="entry name" value="PAC"/>
</dbReference>
<dbReference type="NCBIfam" id="TIGR00229">
    <property type="entry name" value="sensory_box"/>
    <property type="match status" value="3"/>
</dbReference>
<sequence>MSDASSDCDPDSDSETSAPLDETAPFFRADSLTAGNQGSLFYQLAAEAARIGTWQRNLSDDTVTICPVMATMLQMEPAYHVFTRAEWQGFYRPEELDIVEKHLRQHAGSGEPFSYESRVILQGGKEVWLLVRGMMIRDDQGEPVHIAGVSIDITSRKIEAVAIEAEHERFRLLAELCPDAILVISEGRYVYANREAARLFGVAAPANLVGRLPEEFIDARSLREVNERLSRAHQEKRGNLPATWTVHRKDGTQVHVQAVSAKTRWADKPALEMVVRDVTADRLAAQNLHLMSERLKLAIEGTGEGIWDWDPSTGSHTLSGELKKILGYEEDEVMGAAFDWRAVTHPDDQERVAEAMQACLRGDAPVYQCEYRLRSRDGRWKWVLSRGVVVSRDEQLVPRLVTGMILDITAKKESDELIWRHANLDALTGLPNRRYFREQLDAEVRMAARHRRKIALLFLDLDGFKQVNDLHGHDAGDLLLVEAARRIKRCVRATDIVARLGGDEFTVLITALDTESHIEPVCRKILDSIGKPFTIGNDVSYVTGSIGIALSPMDASTPEDMLRMADKAMYAAKANGKNQFSYFTAEMDTRARERLRLCNDLRKALAEDQLFLCYQPVVALAEKRIVKAEALLRWRHPRLGVIDPGTFIPLAEESGLMGQIGNWVFQEVGACAKHWSERIGEPFQIGINKSPVQFMAPDPGAQWLEYLERLGLSGNNIIIEISESQLLQPASKVIDALETYHHAGMQVAIDDFGTGYSSMSVLQKFHVDYLKIDPSFVQDLATNHDNRTIAETIIVMAHKLGLKVIAEGVETQEQRDFLTEAGCDYAQGFYFSHPVQSHQLDALLTHQVLH</sequence>
<dbReference type="InterPro" id="IPR001633">
    <property type="entry name" value="EAL_dom"/>
</dbReference>
<name>A0A6B3SSM1_9BURK</name>
<dbReference type="CDD" id="cd00130">
    <property type="entry name" value="PAS"/>
    <property type="match status" value="3"/>
</dbReference>
<dbReference type="SMART" id="SM00052">
    <property type="entry name" value="EAL"/>
    <property type="match status" value="1"/>
</dbReference>
<feature type="region of interest" description="Disordered" evidence="1">
    <location>
        <begin position="1"/>
        <end position="23"/>
    </location>
</feature>
<dbReference type="Pfam" id="PF00563">
    <property type="entry name" value="EAL"/>
    <property type="match status" value="1"/>
</dbReference>
<dbReference type="SUPFAM" id="SSF55073">
    <property type="entry name" value="Nucleotide cyclase"/>
    <property type="match status" value="1"/>
</dbReference>
<dbReference type="FunFam" id="3.30.70.270:FF:000001">
    <property type="entry name" value="Diguanylate cyclase domain protein"/>
    <property type="match status" value="1"/>
</dbReference>
<dbReference type="InterPro" id="IPR000700">
    <property type="entry name" value="PAS-assoc_C"/>
</dbReference>
<dbReference type="SMART" id="SM00091">
    <property type="entry name" value="PAS"/>
    <property type="match status" value="2"/>
</dbReference>
<dbReference type="PROSITE" id="PS50883">
    <property type="entry name" value="EAL"/>
    <property type="match status" value="1"/>
</dbReference>
<reference evidence="6 7" key="1">
    <citation type="submission" date="2020-02" db="EMBL/GenBank/DDBJ databases">
        <authorList>
            <person name="Kim M.K."/>
        </authorList>
    </citation>
    <scope>NUCLEOTIDE SEQUENCE [LARGE SCALE GENOMIC DNA]</scope>
    <source>
        <strain evidence="6 7">17J57-3</strain>
    </source>
</reference>
<dbReference type="Gene3D" id="3.30.450.20">
    <property type="entry name" value="PAS domain"/>
    <property type="match status" value="3"/>
</dbReference>
<dbReference type="SUPFAM" id="SSF141868">
    <property type="entry name" value="EAL domain-like"/>
    <property type="match status" value="1"/>
</dbReference>
<dbReference type="InterPro" id="IPR035965">
    <property type="entry name" value="PAS-like_dom_sf"/>
</dbReference>
<dbReference type="InterPro" id="IPR043128">
    <property type="entry name" value="Rev_trsase/Diguanyl_cyclase"/>
</dbReference>
<dbReference type="InterPro" id="IPR000160">
    <property type="entry name" value="GGDEF_dom"/>
</dbReference>
<dbReference type="InterPro" id="IPR000014">
    <property type="entry name" value="PAS"/>
</dbReference>
<dbReference type="PANTHER" id="PTHR44757:SF2">
    <property type="entry name" value="BIOFILM ARCHITECTURE MAINTENANCE PROTEIN MBAA"/>
    <property type="match status" value="1"/>
</dbReference>
<feature type="domain" description="EAL" evidence="4">
    <location>
        <begin position="594"/>
        <end position="848"/>
    </location>
</feature>
<evidence type="ECO:0000259" key="3">
    <source>
        <dbReference type="PROSITE" id="PS50113"/>
    </source>
</evidence>
<dbReference type="InterPro" id="IPR013767">
    <property type="entry name" value="PAS_fold"/>
</dbReference>
<dbReference type="CDD" id="cd01948">
    <property type="entry name" value="EAL"/>
    <property type="match status" value="1"/>
</dbReference>
<dbReference type="Proteomes" id="UP000482155">
    <property type="component" value="Unassembled WGS sequence"/>
</dbReference>
<evidence type="ECO:0000259" key="5">
    <source>
        <dbReference type="PROSITE" id="PS50887"/>
    </source>
</evidence>
<dbReference type="SMART" id="SM00267">
    <property type="entry name" value="GGDEF"/>
    <property type="match status" value="1"/>
</dbReference>
<dbReference type="GO" id="GO:0003824">
    <property type="term" value="F:catalytic activity"/>
    <property type="evidence" value="ECO:0007669"/>
    <property type="project" value="UniProtKB-ARBA"/>
</dbReference>
<protein>
    <submittedName>
        <fullName evidence="6">EAL domain-containing protein</fullName>
    </submittedName>
</protein>
<evidence type="ECO:0000259" key="2">
    <source>
        <dbReference type="PROSITE" id="PS50112"/>
    </source>
</evidence>
<dbReference type="SUPFAM" id="SSF55785">
    <property type="entry name" value="PYP-like sensor domain (PAS domain)"/>
    <property type="match status" value="3"/>
</dbReference>
<dbReference type="SMART" id="SM00086">
    <property type="entry name" value="PAC"/>
    <property type="match status" value="3"/>
</dbReference>
<evidence type="ECO:0000313" key="6">
    <source>
        <dbReference type="EMBL" id="NEX63950.1"/>
    </source>
</evidence>
<dbReference type="PANTHER" id="PTHR44757">
    <property type="entry name" value="DIGUANYLATE CYCLASE DGCP"/>
    <property type="match status" value="1"/>
</dbReference>
<accession>A0A6B3SSM1</accession>
<dbReference type="PROSITE" id="PS50887">
    <property type="entry name" value="GGDEF"/>
    <property type="match status" value="1"/>
</dbReference>
<keyword evidence="7" id="KW-1185">Reference proteome</keyword>
<dbReference type="InterPro" id="IPR035919">
    <property type="entry name" value="EAL_sf"/>
</dbReference>
<feature type="domain" description="PAS" evidence="2">
    <location>
        <begin position="291"/>
        <end position="363"/>
    </location>
</feature>
<dbReference type="Gene3D" id="3.30.70.270">
    <property type="match status" value="1"/>
</dbReference>
<feature type="compositionally biased region" description="Acidic residues" evidence="1">
    <location>
        <begin position="1"/>
        <end position="14"/>
    </location>
</feature>
<dbReference type="CDD" id="cd01949">
    <property type="entry name" value="GGDEF"/>
    <property type="match status" value="1"/>
</dbReference>
<gene>
    <name evidence="6" type="ORF">G3574_22950</name>
</gene>
<dbReference type="InterPro" id="IPR052155">
    <property type="entry name" value="Biofilm_reg_signaling"/>
</dbReference>
<dbReference type="EMBL" id="JAAIVB010000078">
    <property type="protein sequence ID" value="NEX63950.1"/>
    <property type="molecule type" value="Genomic_DNA"/>
</dbReference>
<feature type="domain" description="PAC" evidence="3">
    <location>
        <begin position="367"/>
        <end position="420"/>
    </location>
</feature>
<evidence type="ECO:0000256" key="1">
    <source>
        <dbReference type="SAM" id="MobiDB-lite"/>
    </source>
</evidence>
<dbReference type="Pfam" id="PF00989">
    <property type="entry name" value="PAS"/>
    <property type="match status" value="1"/>
</dbReference>
<dbReference type="Gene3D" id="2.10.70.100">
    <property type="match status" value="1"/>
</dbReference>
<evidence type="ECO:0000259" key="4">
    <source>
        <dbReference type="PROSITE" id="PS50883"/>
    </source>
</evidence>
<dbReference type="PROSITE" id="PS50113">
    <property type="entry name" value="PAC"/>
    <property type="match status" value="2"/>
</dbReference>
<dbReference type="Pfam" id="PF00990">
    <property type="entry name" value="GGDEF"/>
    <property type="match status" value="1"/>
</dbReference>
<comment type="caution">
    <text evidence="6">The sequence shown here is derived from an EMBL/GenBank/DDBJ whole genome shotgun (WGS) entry which is preliminary data.</text>
</comment>
<dbReference type="Gene3D" id="3.20.20.450">
    <property type="entry name" value="EAL domain"/>
    <property type="match status" value="1"/>
</dbReference>
<dbReference type="Pfam" id="PF08447">
    <property type="entry name" value="PAS_3"/>
    <property type="match status" value="2"/>
</dbReference>
<proteinExistence type="predicted"/>
<dbReference type="InterPro" id="IPR029787">
    <property type="entry name" value="Nucleotide_cyclase"/>
</dbReference>
<feature type="domain" description="GGDEF" evidence="5">
    <location>
        <begin position="452"/>
        <end position="585"/>
    </location>
</feature>
<dbReference type="GO" id="GO:0006355">
    <property type="term" value="P:regulation of DNA-templated transcription"/>
    <property type="evidence" value="ECO:0007669"/>
    <property type="project" value="InterPro"/>
</dbReference>
<dbReference type="PROSITE" id="PS50112">
    <property type="entry name" value="PAS"/>
    <property type="match status" value="1"/>
</dbReference>
<organism evidence="6 7">
    <name type="scientific">Noviherbaspirillum galbum</name>
    <dbReference type="NCBI Taxonomy" id="2709383"/>
    <lineage>
        <taxon>Bacteria</taxon>
        <taxon>Pseudomonadati</taxon>
        <taxon>Pseudomonadota</taxon>
        <taxon>Betaproteobacteria</taxon>
        <taxon>Burkholderiales</taxon>
        <taxon>Oxalobacteraceae</taxon>
        <taxon>Noviherbaspirillum</taxon>
    </lineage>
</organism>
<evidence type="ECO:0000313" key="7">
    <source>
        <dbReference type="Proteomes" id="UP000482155"/>
    </source>
</evidence>
<dbReference type="RefSeq" id="WP_163967883.1">
    <property type="nucleotide sequence ID" value="NZ_JAAIVB010000078.1"/>
</dbReference>